<feature type="transmembrane region" description="Helical" evidence="1">
    <location>
        <begin position="20"/>
        <end position="44"/>
    </location>
</feature>
<sequence length="83" mass="9282">MRCLGLTNFLLENSSLFVNTFATIFALIFCFVSSVGIVFIFIAFPLGYIMGALLSIPFLIFLFFLFVSIDIFLCLLASICSLF</sequence>
<protein>
    <submittedName>
        <fullName evidence="2">Uncharacterized protein</fullName>
    </submittedName>
</protein>
<keyword evidence="1" id="KW-0812">Transmembrane</keyword>
<reference evidence="2 3" key="1">
    <citation type="submission" date="2017-04" db="EMBL/GenBank/DDBJ databases">
        <title>Complete genome of Campylobacter concisus ATCC 33237T and draft genomes for an additional eight well characterized C. concisus strains.</title>
        <authorList>
            <person name="Cornelius A.J."/>
            <person name="Miller W.G."/>
            <person name="Lastovica A.J."/>
            <person name="On S.L."/>
            <person name="French N.P."/>
            <person name="Vandenberg O."/>
            <person name="Biggs P.J."/>
        </authorList>
    </citation>
    <scope>NUCLEOTIDE SEQUENCE [LARGE SCALE GENOMIC DNA]</scope>
    <source>
        <strain evidence="2 3">Lasto28.99</strain>
    </source>
</reference>
<organism evidence="2 3">
    <name type="scientific">Campylobacter concisus</name>
    <dbReference type="NCBI Taxonomy" id="199"/>
    <lineage>
        <taxon>Bacteria</taxon>
        <taxon>Pseudomonadati</taxon>
        <taxon>Campylobacterota</taxon>
        <taxon>Epsilonproteobacteria</taxon>
        <taxon>Campylobacterales</taxon>
        <taxon>Campylobacteraceae</taxon>
        <taxon>Campylobacter</taxon>
    </lineage>
</organism>
<comment type="caution">
    <text evidence="2">The sequence shown here is derived from an EMBL/GenBank/DDBJ whole genome shotgun (WGS) entry which is preliminary data.</text>
</comment>
<dbReference type="EMBL" id="NDYO01000001">
    <property type="protein sequence ID" value="OUT12757.1"/>
    <property type="molecule type" value="Genomic_DNA"/>
</dbReference>
<dbReference type="AlphaFoldDB" id="A0A1Y5MWE4"/>
<accession>A0A1Y5MWE4</accession>
<proteinExistence type="predicted"/>
<evidence type="ECO:0000313" key="3">
    <source>
        <dbReference type="Proteomes" id="UP000195967"/>
    </source>
</evidence>
<keyword evidence="1" id="KW-1133">Transmembrane helix</keyword>
<evidence type="ECO:0000256" key="1">
    <source>
        <dbReference type="SAM" id="Phobius"/>
    </source>
</evidence>
<keyword evidence="1" id="KW-0472">Membrane</keyword>
<evidence type="ECO:0000313" key="2">
    <source>
        <dbReference type="EMBL" id="OUT12757.1"/>
    </source>
</evidence>
<dbReference type="Proteomes" id="UP000195967">
    <property type="component" value="Unassembled WGS sequence"/>
</dbReference>
<name>A0A1Y5MWE4_9BACT</name>
<gene>
    <name evidence="2" type="ORF">B9N62_00780</name>
</gene>
<feature type="transmembrane region" description="Helical" evidence="1">
    <location>
        <begin position="56"/>
        <end position="79"/>
    </location>
</feature>